<evidence type="ECO:0000256" key="1">
    <source>
        <dbReference type="SAM" id="MobiDB-lite"/>
    </source>
</evidence>
<comment type="caution">
    <text evidence="2">The sequence shown here is derived from an EMBL/GenBank/DDBJ whole genome shotgun (WGS) entry which is preliminary data.</text>
</comment>
<proteinExistence type="predicted"/>
<name>X7ZVQ5_MYCXE</name>
<evidence type="ECO:0000313" key="2">
    <source>
        <dbReference type="EMBL" id="EUA23329.1"/>
    </source>
</evidence>
<reference evidence="2" key="1">
    <citation type="submission" date="2014-01" db="EMBL/GenBank/DDBJ databases">
        <authorList>
            <person name="Brown-Elliot B."/>
            <person name="Wallace R."/>
            <person name="Lenaerts A."/>
            <person name="Ordway D."/>
            <person name="DeGroote M.A."/>
            <person name="Parker T."/>
            <person name="Sizemore C."/>
            <person name="Tallon L.J."/>
            <person name="Sadzewicz L.K."/>
            <person name="Sengamalay N."/>
            <person name="Fraser C.M."/>
            <person name="Hine E."/>
            <person name="Shefchek K.A."/>
            <person name="Das S.P."/>
            <person name="Tettelin H."/>
        </authorList>
    </citation>
    <scope>NUCLEOTIDE SEQUENCE [LARGE SCALE GENOMIC DNA]</scope>
    <source>
        <strain evidence="2">4042</strain>
    </source>
</reference>
<dbReference type="AlphaFoldDB" id="X7ZVQ5"/>
<sequence length="55" mass="5730">MTLSLAVAVCPHLRGPDSPGSPPDRQSCRRWAGGPPDVRAVAAVLLPLTTLSPLQ</sequence>
<organism evidence="2">
    <name type="scientific">Mycobacterium xenopi 4042</name>
    <dbReference type="NCBI Taxonomy" id="1299334"/>
    <lineage>
        <taxon>Bacteria</taxon>
        <taxon>Bacillati</taxon>
        <taxon>Actinomycetota</taxon>
        <taxon>Actinomycetes</taxon>
        <taxon>Mycobacteriales</taxon>
        <taxon>Mycobacteriaceae</taxon>
        <taxon>Mycobacterium</taxon>
    </lineage>
</organism>
<accession>X7ZVQ5</accession>
<dbReference type="EMBL" id="JAOB01000069">
    <property type="protein sequence ID" value="EUA23329.1"/>
    <property type="molecule type" value="Genomic_DNA"/>
</dbReference>
<protein>
    <submittedName>
        <fullName evidence="2">Uncharacterized protein</fullName>
    </submittedName>
</protein>
<feature type="region of interest" description="Disordered" evidence="1">
    <location>
        <begin position="12"/>
        <end position="33"/>
    </location>
</feature>
<gene>
    <name evidence="2" type="ORF">I553_5880</name>
</gene>